<keyword evidence="1" id="KW-1133">Transmembrane helix</keyword>
<proteinExistence type="predicted"/>
<feature type="transmembrane region" description="Helical" evidence="1">
    <location>
        <begin position="20"/>
        <end position="47"/>
    </location>
</feature>
<evidence type="ECO:0000313" key="2">
    <source>
        <dbReference type="EMBL" id="GIG52210.1"/>
    </source>
</evidence>
<evidence type="ECO:0000256" key="1">
    <source>
        <dbReference type="SAM" id="Phobius"/>
    </source>
</evidence>
<evidence type="ECO:0000313" key="3">
    <source>
        <dbReference type="Proteomes" id="UP000660611"/>
    </source>
</evidence>
<dbReference type="EMBL" id="BONQ01000172">
    <property type="protein sequence ID" value="GIG52210.1"/>
    <property type="molecule type" value="Genomic_DNA"/>
</dbReference>
<feature type="transmembrane region" description="Helical" evidence="1">
    <location>
        <begin position="136"/>
        <end position="157"/>
    </location>
</feature>
<feature type="transmembrane region" description="Helical" evidence="1">
    <location>
        <begin position="106"/>
        <end position="124"/>
    </location>
</feature>
<keyword evidence="3" id="KW-1185">Reference proteome</keyword>
<keyword evidence="1" id="KW-0812">Transmembrane</keyword>
<organism evidence="2 3">
    <name type="scientific">Dactylosporangium siamense</name>
    <dbReference type="NCBI Taxonomy" id="685454"/>
    <lineage>
        <taxon>Bacteria</taxon>
        <taxon>Bacillati</taxon>
        <taxon>Actinomycetota</taxon>
        <taxon>Actinomycetes</taxon>
        <taxon>Micromonosporales</taxon>
        <taxon>Micromonosporaceae</taxon>
        <taxon>Dactylosporangium</taxon>
    </lineage>
</organism>
<gene>
    <name evidence="2" type="ORF">Dsi01nite_102510</name>
</gene>
<dbReference type="RefSeq" id="WP_203853805.1">
    <property type="nucleotide sequence ID" value="NZ_BAAAVW010000038.1"/>
</dbReference>
<dbReference type="AlphaFoldDB" id="A0A919UI52"/>
<name>A0A919UI52_9ACTN</name>
<keyword evidence="1" id="KW-0472">Membrane</keyword>
<reference evidence="2" key="1">
    <citation type="submission" date="2021-01" db="EMBL/GenBank/DDBJ databases">
        <title>Whole genome shotgun sequence of Dactylosporangium siamense NBRC 106093.</title>
        <authorList>
            <person name="Komaki H."/>
            <person name="Tamura T."/>
        </authorList>
    </citation>
    <scope>NUCLEOTIDE SEQUENCE</scope>
    <source>
        <strain evidence="2">NBRC 106093</strain>
    </source>
</reference>
<accession>A0A919UI52</accession>
<dbReference type="Proteomes" id="UP000660611">
    <property type="component" value="Unassembled WGS sequence"/>
</dbReference>
<feature type="transmembrane region" description="Helical" evidence="1">
    <location>
        <begin position="68"/>
        <end position="94"/>
    </location>
</feature>
<sequence>MTPQQQSSTLATGVEWARRLGVAALAGGITGLVAGGIVGRLFMLVLARLNHPRATGVISDDGFVIGRFTLAGTLNLLLVGTVLGAIGGLVWLAIRGLRFGPLWWRRVSLPLGATLVIGAMLVHSDGVDFTLLDPPLVAVALTLSVPLLASVLVTWLGDRWIGSDQTVWQQLPAVVAWTARAALTLVAGWALVDLATKISRIL</sequence>
<comment type="caution">
    <text evidence="2">The sequence shown here is derived from an EMBL/GenBank/DDBJ whole genome shotgun (WGS) entry which is preliminary data.</text>
</comment>
<protein>
    <submittedName>
        <fullName evidence="2">Uncharacterized protein</fullName>
    </submittedName>
</protein>